<gene>
    <name evidence="2" type="ORF">ERW49_09830</name>
</gene>
<comment type="caution">
    <text evidence="2">The sequence shown here is derived from an EMBL/GenBank/DDBJ whole genome shotgun (WGS) entry which is preliminary data.</text>
</comment>
<dbReference type="RefSeq" id="WP_130087161.1">
    <property type="nucleotide sequence ID" value="NZ_SEZJ01000007.1"/>
</dbReference>
<reference evidence="2 3" key="1">
    <citation type="submission" date="2019-02" db="EMBL/GenBank/DDBJ databases">
        <title>Genome sequences of Aliivibrio finisterrensis strains from farmed Atlantic salmon.</title>
        <authorList>
            <person name="Bowman J.P."/>
        </authorList>
    </citation>
    <scope>NUCLEOTIDE SEQUENCE [LARGE SCALE GENOMIC DNA]</scope>
    <source>
        <strain evidence="2 3">A32</strain>
    </source>
</reference>
<dbReference type="AlphaFoldDB" id="A0A4Q5KLX9"/>
<accession>A0A4Q5KLX9</accession>
<evidence type="ECO:0000313" key="3">
    <source>
        <dbReference type="Proteomes" id="UP000293465"/>
    </source>
</evidence>
<evidence type="ECO:0000313" key="2">
    <source>
        <dbReference type="EMBL" id="RYU46384.1"/>
    </source>
</evidence>
<evidence type="ECO:0000256" key="1">
    <source>
        <dbReference type="SAM" id="MobiDB-lite"/>
    </source>
</evidence>
<organism evidence="2 3">
    <name type="scientific">Aliivibrio finisterrensis</name>
    <dbReference type="NCBI Taxonomy" id="511998"/>
    <lineage>
        <taxon>Bacteria</taxon>
        <taxon>Pseudomonadati</taxon>
        <taxon>Pseudomonadota</taxon>
        <taxon>Gammaproteobacteria</taxon>
        <taxon>Vibrionales</taxon>
        <taxon>Vibrionaceae</taxon>
        <taxon>Aliivibrio</taxon>
    </lineage>
</organism>
<feature type="compositionally biased region" description="Basic and acidic residues" evidence="1">
    <location>
        <begin position="148"/>
        <end position="157"/>
    </location>
</feature>
<sequence length="190" mass="21273">MSNFLSRWVLRKQKVKQGEEVSDEPIQASSTPVIEASIDDVETTSILEESEVTPEIELPTEADLGEITGTSNVSQFMATGVDKNLKKAALRKMFLNPEFAMEDEPNYSTPPKLDSETAAKLRDWMVEPVEEEGESEQESVAEQLPEPLSKEAPKEQQELTVKNETINSNDNEYQYVTGNEKTSSETKKTI</sequence>
<name>A0A4Q5KLX9_9GAMM</name>
<feature type="compositionally biased region" description="Polar residues" evidence="1">
    <location>
        <begin position="158"/>
        <end position="181"/>
    </location>
</feature>
<dbReference type="Pfam" id="PF11748">
    <property type="entry name" value="DUF3306"/>
    <property type="match status" value="1"/>
</dbReference>
<dbReference type="GeneID" id="56275350"/>
<feature type="region of interest" description="Disordered" evidence="1">
    <location>
        <begin position="125"/>
        <end position="190"/>
    </location>
</feature>
<dbReference type="OrthoDB" id="6399678at2"/>
<feature type="compositionally biased region" description="Acidic residues" evidence="1">
    <location>
        <begin position="128"/>
        <end position="139"/>
    </location>
</feature>
<protein>
    <submittedName>
        <fullName evidence="2">DUF3306 domain-containing protein</fullName>
    </submittedName>
</protein>
<dbReference type="EMBL" id="SEZJ01000007">
    <property type="protein sequence ID" value="RYU46384.1"/>
    <property type="molecule type" value="Genomic_DNA"/>
</dbReference>
<proteinExistence type="predicted"/>
<dbReference type="Proteomes" id="UP000293465">
    <property type="component" value="Unassembled WGS sequence"/>
</dbReference>
<dbReference type="InterPro" id="IPR021735">
    <property type="entry name" value="DUF3306"/>
</dbReference>